<feature type="active site" description="Proton acceptor" evidence="9">
    <location>
        <position position="77"/>
    </location>
</feature>
<dbReference type="CDD" id="cd00555">
    <property type="entry name" value="Maf"/>
    <property type="match status" value="1"/>
</dbReference>
<evidence type="ECO:0000256" key="5">
    <source>
        <dbReference type="ARBA" id="ARBA00023080"/>
    </source>
</evidence>
<name>A0A9D1SDA8_9BACT</name>
<dbReference type="EMBL" id="DVNA01000203">
    <property type="protein sequence ID" value="HIU55910.1"/>
    <property type="molecule type" value="Genomic_DNA"/>
</dbReference>
<dbReference type="InterPro" id="IPR003697">
    <property type="entry name" value="Maf-like"/>
</dbReference>
<dbReference type="GO" id="GO:0009117">
    <property type="term" value="P:nucleotide metabolic process"/>
    <property type="evidence" value="ECO:0007669"/>
    <property type="project" value="UniProtKB-KW"/>
</dbReference>
<evidence type="ECO:0000256" key="1">
    <source>
        <dbReference type="ARBA" id="ARBA00001968"/>
    </source>
</evidence>
<reference evidence="10" key="1">
    <citation type="submission" date="2020-10" db="EMBL/GenBank/DDBJ databases">
        <authorList>
            <person name="Gilroy R."/>
        </authorList>
    </citation>
    <scope>NUCLEOTIDE SEQUENCE</scope>
    <source>
        <strain evidence="10">CHK158-818</strain>
    </source>
</reference>
<comment type="function">
    <text evidence="9">Nucleoside triphosphate pyrophosphatase that hydrolyzes dTTP and UTP. May have a dual role in cell division arrest and in preventing the incorporation of modified nucleotides into cellular nucleic acids.</text>
</comment>
<proteinExistence type="inferred from homology"/>
<evidence type="ECO:0000256" key="6">
    <source>
        <dbReference type="ARBA" id="ARBA00050213"/>
    </source>
</evidence>
<evidence type="ECO:0000256" key="9">
    <source>
        <dbReference type="HAMAP-Rule" id="MF_00528"/>
    </source>
</evidence>
<comment type="catalytic activity">
    <reaction evidence="9">
        <text>dTTP + H2O = dTMP + diphosphate + H(+)</text>
        <dbReference type="Rhea" id="RHEA:28534"/>
        <dbReference type="ChEBI" id="CHEBI:15377"/>
        <dbReference type="ChEBI" id="CHEBI:15378"/>
        <dbReference type="ChEBI" id="CHEBI:33019"/>
        <dbReference type="ChEBI" id="CHEBI:37568"/>
        <dbReference type="ChEBI" id="CHEBI:63528"/>
        <dbReference type="EC" id="3.6.1.9"/>
    </reaction>
</comment>
<accession>A0A9D1SDA8</accession>
<evidence type="ECO:0000313" key="11">
    <source>
        <dbReference type="Proteomes" id="UP000824112"/>
    </source>
</evidence>
<dbReference type="EC" id="3.6.1.9" evidence="9"/>
<comment type="cofactor">
    <cofactor evidence="1 9">
        <name>a divalent metal cation</name>
        <dbReference type="ChEBI" id="CHEBI:60240"/>
    </cofactor>
</comment>
<comment type="catalytic activity">
    <reaction evidence="6">
        <text>N(7)-methyl-GTP + H2O = N(7)-methyl-GMP + diphosphate + H(+)</text>
        <dbReference type="Rhea" id="RHEA:58744"/>
        <dbReference type="ChEBI" id="CHEBI:15377"/>
        <dbReference type="ChEBI" id="CHEBI:15378"/>
        <dbReference type="ChEBI" id="CHEBI:33019"/>
        <dbReference type="ChEBI" id="CHEBI:58285"/>
        <dbReference type="ChEBI" id="CHEBI:87133"/>
    </reaction>
</comment>
<evidence type="ECO:0000256" key="2">
    <source>
        <dbReference type="ARBA" id="ARBA00004496"/>
    </source>
</evidence>
<dbReference type="PIRSF" id="PIRSF006305">
    <property type="entry name" value="Maf"/>
    <property type="match status" value="1"/>
</dbReference>
<gene>
    <name evidence="10" type="primary">maf</name>
    <name evidence="10" type="ORF">IAB03_08920</name>
</gene>
<evidence type="ECO:0000313" key="10">
    <source>
        <dbReference type="EMBL" id="HIU55910.1"/>
    </source>
</evidence>
<comment type="catalytic activity">
    <reaction evidence="9">
        <text>UTP + H2O = UMP + diphosphate + H(+)</text>
        <dbReference type="Rhea" id="RHEA:29395"/>
        <dbReference type="ChEBI" id="CHEBI:15377"/>
        <dbReference type="ChEBI" id="CHEBI:15378"/>
        <dbReference type="ChEBI" id="CHEBI:33019"/>
        <dbReference type="ChEBI" id="CHEBI:46398"/>
        <dbReference type="ChEBI" id="CHEBI:57865"/>
        <dbReference type="EC" id="3.6.1.9"/>
    </reaction>
</comment>
<comment type="similarity">
    <text evidence="9">Belongs to the Maf family. YhdE subfamily.</text>
</comment>
<protein>
    <recommendedName>
        <fullName evidence="9">dTTP/UTP pyrophosphatase</fullName>
        <shortName evidence="9">dTTPase/UTPase</shortName>
        <ecNumber evidence="9">3.6.1.9</ecNumber>
    </recommendedName>
    <alternativeName>
        <fullName evidence="9">Nucleoside triphosphate pyrophosphatase</fullName>
    </alternativeName>
    <alternativeName>
        <fullName evidence="9">Nucleotide pyrophosphatase</fullName>
        <shortName evidence="9">Nucleotide PPase</shortName>
    </alternativeName>
</protein>
<evidence type="ECO:0000256" key="8">
    <source>
        <dbReference type="ARBA" id="ARBA00060749"/>
    </source>
</evidence>
<dbReference type="HAMAP" id="MF_00528">
    <property type="entry name" value="Maf"/>
    <property type="match status" value="1"/>
</dbReference>
<keyword evidence="4 9" id="KW-0378">Hydrolase</keyword>
<keyword evidence="5 9" id="KW-0546">Nucleotide metabolism</keyword>
<organism evidence="10 11">
    <name type="scientific">Candidatus Gallibacteroides avistercoris</name>
    <dbReference type="NCBI Taxonomy" id="2840833"/>
    <lineage>
        <taxon>Bacteria</taxon>
        <taxon>Pseudomonadati</taxon>
        <taxon>Bacteroidota</taxon>
        <taxon>Bacteroidia</taxon>
        <taxon>Bacteroidales</taxon>
        <taxon>Bacteroidaceae</taxon>
        <taxon>Bacteroidaceae incertae sedis</taxon>
        <taxon>Candidatus Gallibacteroides</taxon>
    </lineage>
</organism>
<dbReference type="Proteomes" id="UP000824112">
    <property type="component" value="Unassembled WGS sequence"/>
</dbReference>
<dbReference type="SUPFAM" id="SSF52972">
    <property type="entry name" value="ITPase-like"/>
    <property type="match status" value="1"/>
</dbReference>
<keyword evidence="3 9" id="KW-0963">Cytoplasm</keyword>
<dbReference type="InterPro" id="IPR029001">
    <property type="entry name" value="ITPase-like_fam"/>
</dbReference>
<evidence type="ECO:0000256" key="3">
    <source>
        <dbReference type="ARBA" id="ARBA00022490"/>
    </source>
</evidence>
<comment type="caution">
    <text evidence="10">The sequence shown here is derived from an EMBL/GenBank/DDBJ whole genome shotgun (WGS) entry which is preliminary data.</text>
</comment>
<dbReference type="FunFam" id="3.90.950.10:FF:000005">
    <property type="entry name" value="7-methyl-GTP pyrophosphatase"/>
    <property type="match status" value="1"/>
</dbReference>
<comment type="function">
    <text evidence="7">Nucleoside triphosphate pyrophosphatase that hydrolyzes 7-methyl-GTP (m(7)GTP). May have a dual role in cell division arrest and in preventing the incorporation of modified nucleotides into cellular nucleic acids.</text>
</comment>
<feature type="site" description="Important for substrate specificity" evidence="9">
    <location>
        <position position="18"/>
    </location>
</feature>
<dbReference type="GO" id="GO:0047429">
    <property type="term" value="F:nucleoside triphosphate diphosphatase activity"/>
    <property type="evidence" value="ECO:0007669"/>
    <property type="project" value="UniProtKB-EC"/>
</dbReference>
<evidence type="ECO:0000256" key="7">
    <source>
        <dbReference type="ARBA" id="ARBA00053369"/>
    </source>
</evidence>
<dbReference type="GO" id="GO:0005737">
    <property type="term" value="C:cytoplasm"/>
    <property type="evidence" value="ECO:0007669"/>
    <property type="project" value="UniProtKB-SubCell"/>
</dbReference>
<comment type="similarity">
    <text evidence="8">Belongs to the Maf family. YceF subfamily.</text>
</comment>
<dbReference type="AlphaFoldDB" id="A0A9D1SDA8"/>
<sequence>MLDNLNKYSILLASNSPRRRELLSGLGILFSTTSLPDVDESFPETLTATEIPVYIAQKKAEAYLSRLTASTLLITADTIVWLDGKVYGKPHDEREAKQMLHDLSGKTHQVITGVCLRTQHKEKIFYALTDVSFAELTNEEIDYYVSKYKPMDKAGSYGIQEWIGFAAVKEIKGSYFNVMGLPIHQLYRELKCF</sequence>
<feature type="site" description="Important for substrate specificity" evidence="9">
    <location>
        <position position="78"/>
    </location>
</feature>
<feature type="site" description="Important for substrate specificity" evidence="9">
    <location>
        <position position="160"/>
    </location>
</feature>
<dbReference type="PANTHER" id="PTHR43213:SF5">
    <property type="entry name" value="BIFUNCTIONAL DTTP_UTP PYROPHOSPHATASE_METHYLTRANSFERASE PROTEIN-RELATED"/>
    <property type="match status" value="1"/>
</dbReference>
<evidence type="ECO:0000256" key="4">
    <source>
        <dbReference type="ARBA" id="ARBA00022801"/>
    </source>
</evidence>
<dbReference type="Gene3D" id="3.90.950.10">
    <property type="match status" value="1"/>
</dbReference>
<comment type="subcellular location">
    <subcellularLocation>
        <location evidence="2 9">Cytoplasm</location>
    </subcellularLocation>
</comment>
<dbReference type="NCBIfam" id="TIGR00172">
    <property type="entry name" value="maf"/>
    <property type="match status" value="1"/>
</dbReference>
<comment type="caution">
    <text evidence="9">Lacks conserved residue(s) required for the propagation of feature annotation.</text>
</comment>
<reference evidence="10" key="2">
    <citation type="journal article" date="2021" name="PeerJ">
        <title>Extensive microbial diversity within the chicken gut microbiome revealed by metagenomics and culture.</title>
        <authorList>
            <person name="Gilroy R."/>
            <person name="Ravi A."/>
            <person name="Getino M."/>
            <person name="Pursley I."/>
            <person name="Horton D.L."/>
            <person name="Alikhan N.F."/>
            <person name="Baker D."/>
            <person name="Gharbi K."/>
            <person name="Hall N."/>
            <person name="Watson M."/>
            <person name="Adriaenssens E.M."/>
            <person name="Foster-Nyarko E."/>
            <person name="Jarju S."/>
            <person name="Secka A."/>
            <person name="Antonio M."/>
            <person name="Oren A."/>
            <person name="Chaudhuri R.R."/>
            <person name="La Ragione R."/>
            <person name="Hildebrand F."/>
            <person name="Pallen M.J."/>
        </authorList>
    </citation>
    <scope>NUCLEOTIDE SEQUENCE</scope>
    <source>
        <strain evidence="10">CHK158-818</strain>
    </source>
</reference>
<dbReference type="PANTHER" id="PTHR43213">
    <property type="entry name" value="BIFUNCTIONAL DTTP/UTP PYROPHOSPHATASE/METHYLTRANSFERASE PROTEIN-RELATED"/>
    <property type="match status" value="1"/>
</dbReference>
<dbReference type="Pfam" id="PF02545">
    <property type="entry name" value="Maf"/>
    <property type="match status" value="1"/>
</dbReference>